<proteinExistence type="predicted"/>
<protein>
    <submittedName>
        <fullName evidence="2">Uncharacterized protein</fullName>
    </submittedName>
</protein>
<dbReference type="Proteomes" id="UP000694389">
    <property type="component" value="Unassembled WGS sequence"/>
</dbReference>
<keyword evidence="3" id="KW-1185">Reference proteome</keyword>
<dbReference type="GeneTree" id="ENSGT00970000197760"/>
<evidence type="ECO:0000313" key="2">
    <source>
        <dbReference type="Ensembl" id="ENSDLAP00005072044.1"/>
    </source>
</evidence>
<dbReference type="AlphaFoldDB" id="A0A8P4KC12"/>
<reference evidence="2" key="2">
    <citation type="submission" date="2025-09" db="UniProtKB">
        <authorList>
            <consortium name="Ensembl"/>
        </authorList>
    </citation>
    <scope>IDENTIFICATION</scope>
</reference>
<accession>A0A8P4KC12</accession>
<organism evidence="2 3">
    <name type="scientific">Dicentrarchus labrax</name>
    <name type="common">European seabass</name>
    <name type="synonym">Morone labrax</name>
    <dbReference type="NCBI Taxonomy" id="13489"/>
    <lineage>
        <taxon>Eukaryota</taxon>
        <taxon>Metazoa</taxon>
        <taxon>Chordata</taxon>
        <taxon>Craniata</taxon>
        <taxon>Vertebrata</taxon>
        <taxon>Euteleostomi</taxon>
        <taxon>Actinopterygii</taxon>
        <taxon>Neopterygii</taxon>
        <taxon>Teleostei</taxon>
        <taxon>Neoteleostei</taxon>
        <taxon>Acanthomorphata</taxon>
        <taxon>Eupercaria</taxon>
        <taxon>Moronidae</taxon>
        <taxon>Dicentrarchus</taxon>
    </lineage>
</organism>
<evidence type="ECO:0000256" key="1">
    <source>
        <dbReference type="SAM" id="MobiDB-lite"/>
    </source>
</evidence>
<dbReference type="Ensembl" id="ENSDLAT00005067087.1">
    <property type="protein sequence ID" value="ENSDLAP00005072044.1"/>
    <property type="gene ID" value="ENSDLAG00005031977.1"/>
</dbReference>
<sequence>MSNVANTEDVRISDNQGKVGANNAIDVKGGLGKNTELSNTTGITVIGKNTDTARIGADNSYDLKDGSRIGNTAGVTVGNNSGAIGAGNRVNIS</sequence>
<name>A0A8P4KC12_DICLA</name>
<evidence type="ECO:0000313" key="3">
    <source>
        <dbReference type="Proteomes" id="UP000694389"/>
    </source>
</evidence>
<reference evidence="2" key="1">
    <citation type="submission" date="2025-08" db="UniProtKB">
        <authorList>
            <consortium name="Ensembl"/>
        </authorList>
    </citation>
    <scope>IDENTIFICATION</scope>
</reference>
<feature type="region of interest" description="Disordered" evidence="1">
    <location>
        <begin position="74"/>
        <end position="93"/>
    </location>
</feature>